<proteinExistence type="inferred from homology"/>
<dbReference type="EMBL" id="CP032100">
    <property type="protein sequence ID" value="AXX90024.1"/>
    <property type="molecule type" value="Genomic_DNA"/>
</dbReference>
<reference evidence="10 11" key="1">
    <citation type="submission" date="2018-08" db="EMBL/GenBank/DDBJ databases">
        <title>Complete genome of the Arcobacter suis type strain LMG 26152.</title>
        <authorList>
            <person name="Miller W.G."/>
            <person name="Yee E."/>
            <person name="Bono J.L."/>
        </authorList>
    </citation>
    <scope>NUCLEOTIDE SEQUENCE [LARGE SCALE GENOMIC DNA]</scope>
    <source>
        <strain evidence="10 11">CECT 7833</strain>
    </source>
</reference>
<dbReference type="PANTHER" id="PTHR30574:SF1">
    <property type="entry name" value="SULPHUR TRANSPORT DOMAIN-CONTAINING PROTEIN"/>
    <property type="match status" value="1"/>
</dbReference>
<feature type="transmembrane region" description="Helical" evidence="9">
    <location>
        <begin position="47"/>
        <end position="71"/>
    </location>
</feature>
<feature type="transmembrane region" description="Helical" evidence="9">
    <location>
        <begin position="83"/>
        <end position="101"/>
    </location>
</feature>
<comment type="similarity">
    <text evidence="8">Belongs to the TsuA/YedE (TC 9.B.102) family.</text>
</comment>
<feature type="transmembrane region" description="Helical" evidence="9">
    <location>
        <begin position="193"/>
        <end position="211"/>
    </location>
</feature>
<dbReference type="InterPro" id="IPR007272">
    <property type="entry name" value="Sulf_transp_TsuA/YedE"/>
</dbReference>
<feature type="transmembrane region" description="Helical" evidence="9">
    <location>
        <begin position="314"/>
        <end position="336"/>
    </location>
</feature>
<gene>
    <name evidence="10" type="ORF">ASUIS_1545</name>
</gene>
<evidence type="ECO:0000256" key="8">
    <source>
        <dbReference type="ARBA" id="ARBA00035655"/>
    </source>
</evidence>
<protein>
    <submittedName>
        <fullName evidence="10">Sulfur transporter</fullName>
    </submittedName>
</protein>
<dbReference type="Pfam" id="PF04143">
    <property type="entry name" value="Sulf_transp"/>
    <property type="match status" value="1"/>
</dbReference>
<keyword evidence="11" id="KW-1185">Reference proteome</keyword>
<feature type="transmembrane region" description="Helical" evidence="9">
    <location>
        <begin position="162"/>
        <end position="181"/>
    </location>
</feature>
<keyword evidence="5 9" id="KW-0812">Transmembrane</keyword>
<comment type="subcellular location">
    <subcellularLocation>
        <location evidence="1">Cell inner membrane</location>
        <topology evidence="1">Multi-pass membrane protein</topology>
    </subcellularLocation>
</comment>
<dbReference type="Proteomes" id="UP000263040">
    <property type="component" value="Chromosome"/>
</dbReference>
<evidence type="ECO:0000256" key="6">
    <source>
        <dbReference type="ARBA" id="ARBA00022989"/>
    </source>
</evidence>
<keyword evidence="7 9" id="KW-0472">Membrane</keyword>
<dbReference type="KEGG" id="asui:ASUIS_1545"/>
<evidence type="ECO:0000313" key="11">
    <source>
        <dbReference type="Proteomes" id="UP000263040"/>
    </source>
</evidence>
<evidence type="ECO:0000256" key="4">
    <source>
        <dbReference type="ARBA" id="ARBA00022519"/>
    </source>
</evidence>
<sequence>MFDLEIYEIVNILGLLIGIAFGVIAQKNQFCFSGSIKDYILTKSTKRGASVIMAMIIAIISTTIVANYFEIDLTKSAYFKNNINYFAIIAGGLLFGAGMMIADGCSSRSLVKYAQGDSNALITLIFIAIFAYATTKGILYGVLDPFINNSFLIEISSKIQNFQMNIFVVLGILLAILFYLIKRVRRVFSLFDGVLIGLLISAAWFVTGFLGQESMERVIDLTGISFVYPSAKALELFTYYEVNELSFGVSMVCGVLAGTFAMSFINKKYSFGCTSGQNINKVKYNMIGGALMGTGGIMAIGCTVGQGLTGLSTLAFSSALAIISIFISAVITGNILNKYNKLPMCFIFEWDDNDKNKPIDFQI</sequence>
<evidence type="ECO:0000256" key="9">
    <source>
        <dbReference type="SAM" id="Phobius"/>
    </source>
</evidence>
<dbReference type="AlphaFoldDB" id="A0AAD0SQX2"/>
<keyword evidence="2" id="KW-0813">Transport</keyword>
<keyword evidence="4" id="KW-0997">Cell inner membrane</keyword>
<keyword evidence="3" id="KW-1003">Cell membrane</keyword>
<evidence type="ECO:0000313" key="10">
    <source>
        <dbReference type="EMBL" id="AXX90024.1"/>
    </source>
</evidence>
<dbReference type="GO" id="GO:0005886">
    <property type="term" value="C:plasma membrane"/>
    <property type="evidence" value="ECO:0007669"/>
    <property type="project" value="UniProtKB-SubCell"/>
</dbReference>
<accession>A0AAD0SQX2</accession>
<dbReference type="RefSeq" id="WP_118886546.1">
    <property type="nucleotide sequence ID" value="NZ_CP032100.1"/>
</dbReference>
<evidence type="ECO:0000256" key="1">
    <source>
        <dbReference type="ARBA" id="ARBA00004429"/>
    </source>
</evidence>
<evidence type="ECO:0000256" key="3">
    <source>
        <dbReference type="ARBA" id="ARBA00022475"/>
    </source>
</evidence>
<evidence type="ECO:0000256" key="5">
    <source>
        <dbReference type="ARBA" id="ARBA00022692"/>
    </source>
</evidence>
<dbReference type="PANTHER" id="PTHR30574">
    <property type="entry name" value="INNER MEMBRANE PROTEIN YEDE"/>
    <property type="match status" value="1"/>
</dbReference>
<feature type="transmembrane region" description="Helical" evidence="9">
    <location>
        <begin position="6"/>
        <end position="26"/>
    </location>
</feature>
<name>A0AAD0SQX2_9BACT</name>
<evidence type="ECO:0000256" key="2">
    <source>
        <dbReference type="ARBA" id="ARBA00022448"/>
    </source>
</evidence>
<feature type="transmembrane region" description="Helical" evidence="9">
    <location>
        <begin position="121"/>
        <end position="142"/>
    </location>
</feature>
<feature type="transmembrane region" description="Helical" evidence="9">
    <location>
        <begin position="245"/>
        <end position="265"/>
    </location>
</feature>
<feature type="transmembrane region" description="Helical" evidence="9">
    <location>
        <begin position="286"/>
        <end position="308"/>
    </location>
</feature>
<organism evidence="10 11">
    <name type="scientific">Arcobacter suis CECT 7833</name>
    <dbReference type="NCBI Taxonomy" id="663365"/>
    <lineage>
        <taxon>Bacteria</taxon>
        <taxon>Pseudomonadati</taxon>
        <taxon>Campylobacterota</taxon>
        <taxon>Epsilonproteobacteria</taxon>
        <taxon>Campylobacterales</taxon>
        <taxon>Arcobacteraceae</taxon>
        <taxon>Arcobacter</taxon>
    </lineage>
</organism>
<keyword evidence="6 9" id="KW-1133">Transmembrane helix</keyword>
<evidence type="ECO:0000256" key="7">
    <source>
        <dbReference type="ARBA" id="ARBA00023136"/>
    </source>
</evidence>